<gene>
    <name evidence="6" type="ORF">DCHRY22_LOCUS13196</name>
</gene>
<feature type="coiled-coil region" evidence="4">
    <location>
        <begin position="114"/>
        <end position="141"/>
    </location>
</feature>
<reference evidence="6" key="1">
    <citation type="submission" date="2021-09" db="EMBL/GenBank/DDBJ databases">
        <authorList>
            <person name="Martin H S."/>
        </authorList>
    </citation>
    <scope>NUCLEOTIDE SEQUENCE</scope>
</reference>
<name>A0A8J2R0U8_9NEOP</name>
<evidence type="ECO:0000259" key="5">
    <source>
        <dbReference type="PROSITE" id="PS50081"/>
    </source>
</evidence>
<dbReference type="AlphaFoldDB" id="A0A8J2R0U8"/>
<evidence type="ECO:0000313" key="6">
    <source>
        <dbReference type="EMBL" id="CAG9579587.1"/>
    </source>
</evidence>
<dbReference type="InterPro" id="IPR011011">
    <property type="entry name" value="Znf_FYVE_PHD"/>
</dbReference>
<dbReference type="Gene3D" id="3.30.40.10">
    <property type="entry name" value="Zinc/RING finger domain, C3HC4 (zinc finger)"/>
    <property type="match status" value="1"/>
</dbReference>
<proteinExistence type="predicted"/>
<dbReference type="EMBL" id="CAKASE010000079">
    <property type="protein sequence ID" value="CAG9579587.1"/>
    <property type="molecule type" value="Genomic_DNA"/>
</dbReference>
<dbReference type="OrthoDB" id="7490514at2759"/>
<accession>A0A8J2R0U8</accession>
<evidence type="ECO:0000313" key="7">
    <source>
        <dbReference type="Proteomes" id="UP000789524"/>
    </source>
</evidence>
<organism evidence="6 7">
    <name type="scientific">Danaus chrysippus</name>
    <name type="common">African queen</name>
    <dbReference type="NCBI Taxonomy" id="151541"/>
    <lineage>
        <taxon>Eukaryota</taxon>
        <taxon>Metazoa</taxon>
        <taxon>Ecdysozoa</taxon>
        <taxon>Arthropoda</taxon>
        <taxon>Hexapoda</taxon>
        <taxon>Insecta</taxon>
        <taxon>Pterygota</taxon>
        <taxon>Neoptera</taxon>
        <taxon>Endopterygota</taxon>
        <taxon>Lepidoptera</taxon>
        <taxon>Glossata</taxon>
        <taxon>Ditrysia</taxon>
        <taxon>Papilionoidea</taxon>
        <taxon>Nymphalidae</taxon>
        <taxon>Danainae</taxon>
        <taxon>Danaini</taxon>
        <taxon>Danaina</taxon>
        <taxon>Danaus</taxon>
        <taxon>Anosia</taxon>
    </lineage>
</organism>
<keyword evidence="2" id="KW-0863">Zinc-finger</keyword>
<dbReference type="GO" id="GO:0008270">
    <property type="term" value="F:zinc ion binding"/>
    <property type="evidence" value="ECO:0007669"/>
    <property type="project" value="UniProtKB-KW"/>
</dbReference>
<evidence type="ECO:0000256" key="3">
    <source>
        <dbReference type="ARBA" id="ARBA00022833"/>
    </source>
</evidence>
<evidence type="ECO:0000256" key="1">
    <source>
        <dbReference type="ARBA" id="ARBA00022723"/>
    </source>
</evidence>
<dbReference type="CDD" id="cd15489">
    <property type="entry name" value="PHD_SF"/>
    <property type="match status" value="1"/>
</dbReference>
<protein>
    <submittedName>
        <fullName evidence="6">(African queen) hypothetical protein</fullName>
    </submittedName>
</protein>
<keyword evidence="7" id="KW-1185">Reference proteome</keyword>
<evidence type="ECO:0000256" key="2">
    <source>
        <dbReference type="ARBA" id="ARBA00022771"/>
    </source>
</evidence>
<keyword evidence="4" id="KW-0175">Coiled coil</keyword>
<dbReference type="InterPro" id="IPR002219">
    <property type="entry name" value="PKC_DAG/PE"/>
</dbReference>
<dbReference type="InterPro" id="IPR013083">
    <property type="entry name" value="Znf_RING/FYVE/PHD"/>
</dbReference>
<dbReference type="InterPro" id="IPR001965">
    <property type="entry name" value="Znf_PHD"/>
</dbReference>
<keyword evidence="3" id="KW-0862">Zinc</keyword>
<dbReference type="SUPFAM" id="SSF57903">
    <property type="entry name" value="FYVE/PHD zinc finger"/>
    <property type="match status" value="1"/>
</dbReference>
<comment type="caution">
    <text evidence="6">The sequence shown here is derived from an EMBL/GenBank/DDBJ whole genome shotgun (WGS) entry which is preliminary data.</text>
</comment>
<sequence>MANKCQHCGKFLSASDGAKCTKCTSMFHRACVNLSPESHIPQKWMCRSCRNSGYIKCLPASLANEERNDEKLNANSANESSLVREIKLLRAELAMVSEEMTSFRLELAKLNSCITEFNNHVDSIEERLSSLEQQKAGSNMDRDDTSQEGVAQLRSDLNDREQECFSNDIEISGLTEKLRENVLHIITLVAKKIGVNLQDVDIVSAQRSGPRRDSLSSCEQARPRPITFLIPRVPFAKKPHQNLFIRIVLTLSSSFLDINKSSYKIQVRHHVPSHITTACNLLALTSAVRQVSLDIHVCPDYTGQITNGRIKSR</sequence>
<dbReference type="PROSITE" id="PS50081">
    <property type="entry name" value="ZF_DAG_PE_2"/>
    <property type="match status" value="1"/>
</dbReference>
<evidence type="ECO:0000256" key="4">
    <source>
        <dbReference type="SAM" id="Coils"/>
    </source>
</evidence>
<dbReference type="Proteomes" id="UP000789524">
    <property type="component" value="Unassembled WGS sequence"/>
</dbReference>
<keyword evidence="1" id="KW-0479">Metal-binding</keyword>
<dbReference type="SMART" id="SM00249">
    <property type="entry name" value="PHD"/>
    <property type="match status" value="1"/>
</dbReference>
<feature type="domain" description="Phorbol-ester/DAG-type" evidence="5">
    <location>
        <begin position="1"/>
        <end position="46"/>
    </location>
</feature>